<feature type="compositionally biased region" description="Polar residues" evidence="7">
    <location>
        <begin position="317"/>
        <end position="336"/>
    </location>
</feature>
<keyword evidence="10" id="KW-1185">Reference proteome</keyword>
<dbReference type="PROSITE" id="PS50809">
    <property type="entry name" value="DM_2"/>
    <property type="match status" value="1"/>
</dbReference>
<dbReference type="Gene3D" id="4.10.1040.10">
    <property type="entry name" value="DM DNA-binding domain"/>
    <property type="match status" value="1"/>
</dbReference>
<evidence type="ECO:0000259" key="8">
    <source>
        <dbReference type="PROSITE" id="PS50809"/>
    </source>
</evidence>
<dbReference type="EMBL" id="JAWDGP010000571">
    <property type="protein sequence ID" value="KAK3799427.1"/>
    <property type="molecule type" value="Genomic_DNA"/>
</dbReference>
<evidence type="ECO:0000256" key="2">
    <source>
        <dbReference type="ARBA" id="ARBA00022723"/>
    </source>
</evidence>
<organism evidence="9 10">
    <name type="scientific">Elysia crispata</name>
    <name type="common">lettuce slug</name>
    <dbReference type="NCBI Taxonomy" id="231223"/>
    <lineage>
        <taxon>Eukaryota</taxon>
        <taxon>Metazoa</taxon>
        <taxon>Spiralia</taxon>
        <taxon>Lophotrochozoa</taxon>
        <taxon>Mollusca</taxon>
        <taxon>Gastropoda</taxon>
        <taxon>Heterobranchia</taxon>
        <taxon>Euthyneura</taxon>
        <taxon>Panpulmonata</taxon>
        <taxon>Sacoglossa</taxon>
        <taxon>Placobranchoidea</taxon>
        <taxon>Plakobranchidae</taxon>
        <taxon>Elysia</taxon>
    </lineage>
</organism>
<dbReference type="GO" id="GO:0000981">
    <property type="term" value="F:DNA-binding transcription factor activity, RNA polymerase II-specific"/>
    <property type="evidence" value="ECO:0007669"/>
    <property type="project" value="TreeGrafter"/>
</dbReference>
<dbReference type="SUPFAM" id="SSF82927">
    <property type="entry name" value="Cysteine-rich DNA binding domain, (DM domain)"/>
    <property type="match status" value="1"/>
</dbReference>
<keyword evidence="4 6" id="KW-0238">DNA-binding</keyword>
<comment type="caution">
    <text evidence="9">The sequence shown here is derived from an EMBL/GenBank/DDBJ whole genome shotgun (WGS) entry which is preliminary data.</text>
</comment>
<evidence type="ECO:0000256" key="6">
    <source>
        <dbReference type="PROSITE-ProRule" id="PRU00070"/>
    </source>
</evidence>
<dbReference type="GO" id="GO:0000978">
    <property type="term" value="F:RNA polymerase II cis-regulatory region sequence-specific DNA binding"/>
    <property type="evidence" value="ECO:0007669"/>
    <property type="project" value="TreeGrafter"/>
</dbReference>
<feature type="compositionally biased region" description="Polar residues" evidence="7">
    <location>
        <begin position="11"/>
        <end position="28"/>
    </location>
</feature>
<feature type="compositionally biased region" description="Basic and acidic residues" evidence="7">
    <location>
        <begin position="1"/>
        <end position="10"/>
    </location>
</feature>
<dbReference type="PANTHER" id="PTHR12322:SF116">
    <property type="entry name" value="DOUBLESEX-MAB RELATED 99B"/>
    <property type="match status" value="1"/>
</dbReference>
<evidence type="ECO:0000256" key="1">
    <source>
        <dbReference type="ARBA" id="ARBA00006834"/>
    </source>
</evidence>
<dbReference type="InterPro" id="IPR001275">
    <property type="entry name" value="DM_DNA-bd"/>
</dbReference>
<evidence type="ECO:0000256" key="7">
    <source>
        <dbReference type="SAM" id="MobiDB-lite"/>
    </source>
</evidence>
<accession>A0AAE1EA26</accession>
<feature type="region of interest" description="Disordered" evidence="7">
    <location>
        <begin position="167"/>
        <end position="194"/>
    </location>
</feature>
<name>A0AAE1EA26_9GAST</name>
<dbReference type="Proteomes" id="UP001283361">
    <property type="component" value="Unassembled WGS sequence"/>
</dbReference>
<keyword evidence="3 6" id="KW-0862">Zinc</keyword>
<dbReference type="GO" id="GO:0007548">
    <property type="term" value="P:sex differentiation"/>
    <property type="evidence" value="ECO:0007669"/>
    <property type="project" value="TreeGrafter"/>
</dbReference>
<feature type="region of interest" description="Disordered" evidence="7">
    <location>
        <begin position="209"/>
        <end position="345"/>
    </location>
</feature>
<feature type="domain" description="DM" evidence="8">
    <location>
        <begin position="48"/>
        <end position="95"/>
    </location>
</feature>
<gene>
    <name evidence="9" type="ORF">RRG08_009970</name>
</gene>
<feature type="region of interest" description="Disordered" evidence="7">
    <location>
        <begin position="1"/>
        <end position="32"/>
    </location>
</feature>
<dbReference type="InterPro" id="IPR026607">
    <property type="entry name" value="DMRT"/>
</dbReference>
<dbReference type="GO" id="GO:0046872">
    <property type="term" value="F:metal ion binding"/>
    <property type="evidence" value="ECO:0007669"/>
    <property type="project" value="UniProtKB-KW"/>
</dbReference>
<dbReference type="Pfam" id="PF00751">
    <property type="entry name" value="DM"/>
    <property type="match status" value="1"/>
</dbReference>
<evidence type="ECO:0000256" key="3">
    <source>
        <dbReference type="ARBA" id="ARBA00022833"/>
    </source>
</evidence>
<dbReference type="GO" id="GO:0005634">
    <property type="term" value="C:nucleus"/>
    <property type="evidence" value="ECO:0007669"/>
    <property type="project" value="UniProtKB-SubCell"/>
</dbReference>
<dbReference type="CDD" id="cd14370">
    <property type="entry name" value="CUE_DMA"/>
    <property type="match status" value="1"/>
</dbReference>
<dbReference type="AlphaFoldDB" id="A0AAE1EA26"/>
<protein>
    <recommendedName>
        <fullName evidence="8">DM domain-containing protein</fullName>
    </recommendedName>
</protein>
<evidence type="ECO:0000313" key="10">
    <source>
        <dbReference type="Proteomes" id="UP001283361"/>
    </source>
</evidence>
<dbReference type="Gene3D" id="1.10.8.10">
    <property type="entry name" value="DNA helicase RuvA subunit, C-terminal domain"/>
    <property type="match status" value="1"/>
</dbReference>
<keyword evidence="2 6" id="KW-0479">Metal-binding</keyword>
<feature type="DNA-binding region" description="DM" evidence="6">
    <location>
        <begin position="48"/>
        <end position="95"/>
    </location>
</feature>
<comment type="subcellular location">
    <subcellularLocation>
        <location evidence="6">Nucleus</location>
    </subcellularLocation>
</comment>
<comment type="similarity">
    <text evidence="1">Belongs to the DMRT family.</text>
</comment>
<evidence type="ECO:0000313" key="9">
    <source>
        <dbReference type="EMBL" id="KAK3799427.1"/>
    </source>
</evidence>
<dbReference type="InterPro" id="IPR036407">
    <property type="entry name" value="DM_DNA-bd_sf"/>
</dbReference>
<proteinExistence type="inferred from homology"/>
<dbReference type="PANTHER" id="PTHR12322">
    <property type="entry name" value="DOUBLESEX AND MAB-3 RELATED TRANSCRIPTION FACTOR DMRT"/>
    <property type="match status" value="1"/>
</dbReference>
<dbReference type="SMART" id="SM00301">
    <property type="entry name" value="DM"/>
    <property type="match status" value="1"/>
</dbReference>
<dbReference type="InterPro" id="IPR009060">
    <property type="entry name" value="UBA-like_sf"/>
</dbReference>
<reference evidence="9" key="1">
    <citation type="journal article" date="2023" name="G3 (Bethesda)">
        <title>A reference genome for the long-term kleptoplast-retaining sea slug Elysia crispata morphotype clarki.</title>
        <authorList>
            <person name="Eastman K.E."/>
            <person name="Pendleton A.L."/>
            <person name="Shaikh M.A."/>
            <person name="Suttiyut T."/>
            <person name="Ogas R."/>
            <person name="Tomko P."/>
            <person name="Gavelis G."/>
            <person name="Widhalm J.R."/>
            <person name="Wisecaver J.H."/>
        </authorList>
    </citation>
    <scope>NUCLEOTIDE SEQUENCE</scope>
    <source>
        <strain evidence="9">ECLA1</strain>
    </source>
</reference>
<dbReference type="SUPFAM" id="SSF46934">
    <property type="entry name" value="UBA-like"/>
    <property type="match status" value="1"/>
</dbReference>
<evidence type="ECO:0000256" key="4">
    <source>
        <dbReference type="ARBA" id="ARBA00023125"/>
    </source>
</evidence>
<evidence type="ECO:0000256" key="5">
    <source>
        <dbReference type="ARBA" id="ARBA00023242"/>
    </source>
</evidence>
<dbReference type="PROSITE" id="PS40000">
    <property type="entry name" value="DM_1"/>
    <property type="match status" value="1"/>
</dbReference>
<dbReference type="FunFam" id="4.10.1040.10:FF:000001">
    <property type="entry name" value="doublesex- and mab-3-related transcription factor 1"/>
    <property type="match status" value="1"/>
</dbReference>
<dbReference type="Pfam" id="PF03474">
    <property type="entry name" value="DMA"/>
    <property type="match status" value="1"/>
</dbReference>
<dbReference type="InterPro" id="IPR005173">
    <property type="entry name" value="DMA"/>
</dbReference>
<sequence>MSSSDDERGNHNSGQQMSSTNENSSSPGESAGMFMRSAADRYPRTPKCARCRNHGVVSALKGHKRYCRWRDCVCAKCTLIAERQRVMAAQVALRRQQAQEENEAREMGLLYGPNGLLQMNPETVDYFPEAKSYLPPSGTTVPSAHPPSSTTSSSMVVAAGEDNRSGALLMNSGQEGLPTGGDAESEDFVGAKDNPVEDNISARLQLHHQLHSQHQLEVDGRRSPAASRRPHHSQLDSGDEHVTKKPRRHTDGETVPVSERTSPAAADSPPLESVTSFGGSPGARSPTPHTEGPNYSPKSRHDSRLSSPSSPAHYRTSAPSQDTRLTPPTFGLTTSGKPGLELLSPHTSHLTPAALALEEAMLGAGTMGTGLGGKRAAPLETLCRVFPHMKRNVLQLVLQSCGHDLVQAIEQILNTHGTSRTPTAAALTAATSLPESHTFSPPSTNANPLSASTSLPLGGMGMSAAALGALAIQGQGSGLTTPGSFFPQSYLSSVGAPSLGNVATFKSAFSPISAPPAAHLNSIRYSYGTMSGSRAGNMAAALGFPYPPLLPGLSLGSGYGYGHLGGASKSLHYAVGCSCCPAKPFSSSTGDKAAGCIGD</sequence>
<keyword evidence="5 6" id="KW-0539">Nucleus</keyword>